<dbReference type="VEuPathDB" id="FungiDB:JI435_417690"/>
<reference evidence="2" key="1">
    <citation type="journal article" date="2021" name="BMC Genomics">
        <title>Chromosome-level genome assembly and manually-curated proteome of model necrotroph Parastagonospora nodorum Sn15 reveals a genome-wide trove of candidate effector homologs, and redundancy of virulence-related functions within an accessory chromosome.</title>
        <authorList>
            <person name="Bertazzoni S."/>
            <person name="Jones D.A.B."/>
            <person name="Phan H.T."/>
            <person name="Tan K.-C."/>
            <person name="Hane J.K."/>
        </authorList>
    </citation>
    <scope>NUCLEOTIDE SEQUENCE [LARGE SCALE GENOMIC DNA]</scope>
    <source>
        <strain evidence="2">SN15 / ATCC MYA-4574 / FGSC 10173)</strain>
    </source>
</reference>
<name>A0A7U2FFR5_PHANO</name>
<protein>
    <submittedName>
        <fullName evidence="1">Uncharacterized protein</fullName>
    </submittedName>
</protein>
<sequence>MSRGAARPAHALPECLIPNTNPRVLTTGLWLDGAALRRGAAGSDCAAEGAGRCRECYCALYRMFEVGREDGVVGDNMYIWFVFYHHYYSCIVV</sequence>
<evidence type="ECO:0000313" key="2">
    <source>
        <dbReference type="Proteomes" id="UP000663193"/>
    </source>
</evidence>
<dbReference type="Proteomes" id="UP000663193">
    <property type="component" value="Chromosome 13"/>
</dbReference>
<dbReference type="AlphaFoldDB" id="A0A7U2FFR5"/>
<keyword evidence="2" id="KW-1185">Reference proteome</keyword>
<dbReference type="EMBL" id="CP069035">
    <property type="protein sequence ID" value="QRD02215.1"/>
    <property type="molecule type" value="Genomic_DNA"/>
</dbReference>
<evidence type="ECO:0000313" key="1">
    <source>
        <dbReference type="EMBL" id="QRD02215.1"/>
    </source>
</evidence>
<accession>A0A7U2FFR5</accession>
<organism evidence="1 2">
    <name type="scientific">Phaeosphaeria nodorum (strain SN15 / ATCC MYA-4574 / FGSC 10173)</name>
    <name type="common">Glume blotch fungus</name>
    <name type="synonym">Parastagonospora nodorum</name>
    <dbReference type="NCBI Taxonomy" id="321614"/>
    <lineage>
        <taxon>Eukaryota</taxon>
        <taxon>Fungi</taxon>
        <taxon>Dikarya</taxon>
        <taxon>Ascomycota</taxon>
        <taxon>Pezizomycotina</taxon>
        <taxon>Dothideomycetes</taxon>
        <taxon>Pleosporomycetidae</taxon>
        <taxon>Pleosporales</taxon>
        <taxon>Pleosporineae</taxon>
        <taxon>Phaeosphaeriaceae</taxon>
        <taxon>Parastagonospora</taxon>
    </lineage>
</organism>
<gene>
    <name evidence="1" type="ORF">JI435_417690</name>
</gene>
<proteinExistence type="predicted"/>